<dbReference type="InterPro" id="IPR011333">
    <property type="entry name" value="SKP1/BTB/POZ_sf"/>
</dbReference>
<dbReference type="PROSITE" id="PS50097">
    <property type="entry name" value="BTB"/>
    <property type="match status" value="1"/>
</dbReference>
<reference evidence="2 3" key="1">
    <citation type="journal article" date="2019" name="Sci. Rep.">
        <title>Orb-weaving spider Araneus ventricosus genome elucidates the spidroin gene catalogue.</title>
        <authorList>
            <person name="Kono N."/>
            <person name="Nakamura H."/>
            <person name="Ohtoshi R."/>
            <person name="Moran D.A.P."/>
            <person name="Shinohara A."/>
            <person name="Yoshida Y."/>
            <person name="Fujiwara M."/>
            <person name="Mori M."/>
            <person name="Tomita M."/>
            <person name="Arakawa K."/>
        </authorList>
    </citation>
    <scope>NUCLEOTIDE SEQUENCE [LARGE SCALE GENOMIC DNA]</scope>
</reference>
<dbReference type="SUPFAM" id="SSF54695">
    <property type="entry name" value="POZ domain"/>
    <property type="match status" value="1"/>
</dbReference>
<proteinExistence type="predicted"/>
<comment type="caution">
    <text evidence="2">The sequence shown here is derived from an EMBL/GenBank/DDBJ whole genome shotgun (WGS) entry which is preliminary data.</text>
</comment>
<dbReference type="Pfam" id="PF00651">
    <property type="entry name" value="BTB"/>
    <property type="match status" value="1"/>
</dbReference>
<name>A0A4Y2EW91_ARAVE</name>
<dbReference type="Gene3D" id="1.25.40.420">
    <property type="match status" value="1"/>
</dbReference>
<feature type="domain" description="BTB" evidence="1">
    <location>
        <begin position="161"/>
        <end position="223"/>
    </location>
</feature>
<evidence type="ECO:0000313" key="2">
    <source>
        <dbReference type="EMBL" id="GBM32448.1"/>
    </source>
</evidence>
<accession>A0A4Y2EW91</accession>
<dbReference type="PANTHER" id="PTHR24413">
    <property type="entry name" value="SPECKLE-TYPE POZ PROTEIN"/>
    <property type="match status" value="1"/>
</dbReference>
<evidence type="ECO:0000259" key="1">
    <source>
        <dbReference type="PROSITE" id="PS50097"/>
    </source>
</evidence>
<sequence length="327" mass="36988">MPQFPINWAPEFDFASDEENRKISKLKLNDEWAIVIVATVVQYCGYAINSIEIHRIHTAGEFSISGDLTIKLNDMELWKQMFSRFIKTGSSFTEIVSTKEFNNCTGYTYWMHGHVNITENSKKYPTGLTNGESKEKIQLQSLEELSNDFKRLLEPKGSSFADVIVKCGGASIPAHKNILSARSPVFAAMFAHPMKESRENEVDITDIDVSILRALLTYIYTGKTSDLTVSSAADLLFAADKYQLQDLKRVCSYFLKDTMSLQNALKILVSGDIHAEDLKCFALEYICNNCAEFSVLEKTEEWKTLQKERPALAMDVLISLVKSKEEK</sequence>
<gene>
    <name evidence="2" type="primary">spoplb_17</name>
    <name evidence="2" type="ORF">AVEN_136027_1</name>
</gene>
<dbReference type="EMBL" id="BGPR01000708">
    <property type="protein sequence ID" value="GBM32448.1"/>
    <property type="molecule type" value="Genomic_DNA"/>
</dbReference>
<dbReference type="Proteomes" id="UP000499080">
    <property type="component" value="Unassembled WGS sequence"/>
</dbReference>
<protein>
    <submittedName>
        <fullName evidence="2">Speckle-type POZ protein-like B</fullName>
    </submittedName>
</protein>
<keyword evidence="3" id="KW-1185">Reference proteome</keyword>
<dbReference type="OrthoDB" id="6437200at2759"/>
<organism evidence="2 3">
    <name type="scientific">Araneus ventricosus</name>
    <name type="common">Orbweaver spider</name>
    <name type="synonym">Epeira ventricosa</name>
    <dbReference type="NCBI Taxonomy" id="182803"/>
    <lineage>
        <taxon>Eukaryota</taxon>
        <taxon>Metazoa</taxon>
        <taxon>Ecdysozoa</taxon>
        <taxon>Arthropoda</taxon>
        <taxon>Chelicerata</taxon>
        <taxon>Arachnida</taxon>
        <taxon>Araneae</taxon>
        <taxon>Araneomorphae</taxon>
        <taxon>Entelegynae</taxon>
        <taxon>Araneoidea</taxon>
        <taxon>Araneidae</taxon>
        <taxon>Araneus</taxon>
    </lineage>
</organism>
<evidence type="ECO:0000313" key="3">
    <source>
        <dbReference type="Proteomes" id="UP000499080"/>
    </source>
</evidence>
<dbReference type="FunFam" id="3.30.710.10:FF:000159">
    <property type="entry name" value="Speckle-type POZ protein B"/>
    <property type="match status" value="1"/>
</dbReference>
<dbReference type="InterPro" id="IPR000210">
    <property type="entry name" value="BTB/POZ_dom"/>
</dbReference>
<dbReference type="Gene3D" id="3.30.710.10">
    <property type="entry name" value="Potassium Channel Kv1.1, Chain A"/>
    <property type="match status" value="1"/>
</dbReference>
<dbReference type="SMART" id="SM00225">
    <property type="entry name" value="BTB"/>
    <property type="match status" value="1"/>
</dbReference>
<dbReference type="AlphaFoldDB" id="A0A4Y2EW91"/>